<protein>
    <recommendedName>
        <fullName evidence="1">MmgE/PrpD C-terminal domain-containing protein</fullName>
    </recommendedName>
</protein>
<evidence type="ECO:0000313" key="3">
    <source>
        <dbReference type="EMBL" id="KXP14244.1"/>
    </source>
</evidence>
<reference evidence="4" key="1">
    <citation type="submission" date="2016-02" db="EMBL/GenBank/DDBJ databases">
        <authorList>
            <person name="Wen L."/>
            <person name="He K."/>
            <person name="Yang H."/>
        </authorList>
    </citation>
    <scope>NUCLEOTIDE SEQUENCE [LARGE SCALE GENOMIC DNA]</scope>
    <source>
        <strain evidence="4">JCM 15929</strain>
    </source>
</reference>
<dbReference type="InterPro" id="IPR045337">
    <property type="entry name" value="MmgE_PrpD_C"/>
</dbReference>
<dbReference type="Gene3D" id="3.30.1330.120">
    <property type="entry name" value="2-methylcitrate dehydratase PrpD"/>
    <property type="match status" value="1"/>
</dbReference>
<evidence type="ECO:0000313" key="2">
    <source>
        <dbReference type="EMBL" id="KXO96108.1"/>
    </source>
</evidence>
<organism evidence="3 4">
    <name type="scientific">Tsukamurella pseudospumae</name>
    <dbReference type="NCBI Taxonomy" id="239498"/>
    <lineage>
        <taxon>Bacteria</taxon>
        <taxon>Bacillati</taxon>
        <taxon>Actinomycetota</taxon>
        <taxon>Actinomycetes</taxon>
        <taxon>Mycobacteriales</taxon>
        <taxon>Tsukamurellaceae</taxon>
        <taxon>Tsukamurella</taxon>
    </lineage>
</organism>
<name>A0A138AUZ3_9ACTN</name>
<sequence length="223" mass="24386">MPIPVLDDRGFAASHGHAVDHSIATEPFESHWYLNEVAVKEHASCFGTHAPIDAVLSLREHLPIDRITAIDVTVSEVMRTVCAIPVPMTALEGKFSLAFTTALAVVRGHCHVADFTNEAVRAPELGEVSRKVRLHFDDDVPPQWARVQVTLDDGQVFQAEHDSARPMTALHRRQVARHKLTTLASAGLGQSRAREILAEIEGLLTDRSVSDLARVLTLDGPST</sequence>
<comment type="caution">
    <text evidence="3">The sequence shown here is derived from an EMBL/GenBank/DDBJ whole genome shotgun (WGS) entry which is preliminary data.</text>
</comment>
<gene>
    <name evidence="3" type="ORF">AXK60_21000</name>
    <name evidence="2" type="ORF">AXK61_23620</name>
</gene>
<dbReference type="AlphaFoldDB" id="A0A138AUZ3"/>
<dbReference type="Pfam" id="PF19305">
    <property type="entry name" value="MmgE_PrpD_C"/>
    <property type="match status" value="1"/>
</dbReference>
<feature type="domain" description="MmgE/PrpD C-terminal" evidence="1">
    <location>
        <begin position="42"/>
        <end position="198"/>
    </location>
</feature>
<evidence type="ECO:0000313" key="4">
    <source>
        <dbReference type="Proteomes" id="UP000070258"/>
    </source>
</evidence>
<evidence type="ECO:0000313" key="5">
    <source>
        <dbReference type="Proteomes" id="UP000070409"/>
    </source>
</evidence>
<dbReference type="InterPro" id="IPR036148">
    <property type="entry name" value="MmgE/PrpD_sf"/>
</dbReference>
<dbReference type="InterPro" id="IPR005656">
    <property type="entry name" value="MmgE_PrpD"/>
</dbReference>
<dbReference type="InterPro" id="IPR042188">
    <property type="entry name" value="MmgE/PrpD_sf_2"/>
</dbReference>
<dbReference type="PANTHER" id="PTHR16943">
    <property type="entry name" value="2-METHYLCITRATE DEHYDRATASE-RELATED"/>
    <property type="match status" value="1"/>
</dbReference>
<proteinExistence type="predicted"/>
<dbReference type="Proteomes" id="UP000070258">
    <property type="component" value="Unassembled WGS sequence"/>
</dbReference>
<reference evidence="3" key="2">
    <citation type="submission" date="2016-02" db="EMBL/GenBank/DDBJ databases">
        <authorList>
            <person name="Teng J.L."/>
            <person name="Yang Y."/>
            <person name="Huang Y."/>
            <person name="Guo F."/>
            <person name="Wei W."/>
            <person name="Chen J.H."/>
            <person name="Wong S.Y."/>
            <person name="Lau S.K."/>
            <person name="Woo P.C."/>
        </authorList>
    </citation>
    <scope>NUCLEOTIDE SEQUENCE</scope>
    <source>
        <strain evidence="3">JCM 15929</strain>
    </source>
</reference>
<dbReference type="PANTHER" id="PTHR16943:SF8">
    <property type="entry name" value="2-METHYLCITRATE DEHYDRATASE"/>
    <property type="match status" value="1"/>
</dbReference>
<dbReference type="EMBL" id="LSRF01000005">
    <property type="protein sequence ID" value="KXP14244.1"/>
    <property type="molecule type" value="Genomic_DNA"/>
</dbReference>
<dbReference type="EMBL" id="LSRE01000022">
    <property type="protein sequence ID" value="KXO96108.1"/>
    <property type="molecule type" value="Genomic_DNA"/>
</dbReference>
<accession>A0A138AUZ3</accession>
<keyword evidence="5" id="KW-1185">Reference proteome</keyword>
<dbReference type="Proteomes" id="UP000070409">
    <property type="component" value="Unassembled WGS sequence"/>
</dbReference>
<evidence type="ECO:0000259" key="1">
    <source>
        <dbReference type="Pfam" id="PF19305"/>
    </source>
</evidence>
<dbReference type="SUPFAM" id="SSF103378">
    <property type="entry name" value="2-methylcitrate dehydratase PrpD"/>
    <property type="match status" value="1"/>
</dbReference>
<dbReference type="GO" id="GO:0016829">
    <property type="term" value="F:lyase activity"/>
    <property type="evidence" value="ECO:0007669"/>
    <property type="project" value="InterPro"/>
</dbReference>
<reference evidence="2 5" key="3">
    <citation type="submission" date="2016-02" db="EMBL/GenBank/DDBJ databases">
        <authorList>
            <person name="Teng J.L."/>
            <person name="Tang Y."/>
            <person name="Huang Y."/>
            <person name="Guo F."/>
            <person name="Wei W."/>
            <person name="Chen J.H."/>
            <person name="Wong S.Y."/>
            <person name="Lau S.K."/>
            <person name="Woo P.C."/>
        </authorList>
    </citation>
    <scope>NUCLEOTIDE SEQUENCE [LARGE SCALE GENOMIC DNA]</scope>
    <source>
        <strain evidence="2 5">JCM 13375</strain>
    </source>
</reference>
<dbReference type="STRING" id="239498.AXK60_21000"/>